<sequence>MDTDHSLGQVLRLAETLSEPDIFLFSGDISNNAYAEAYERLYAMMNGRSNVVWLPGNHDSIEAMTAVCGGRWYRPRIELGDWQLVSLDSSVAHTPRGTLAQTELDFLRQQLDQHPDKYTLVALHHHVLPVGCEWLDEQLLSNQSEFLELVSAYSQVKAVTCGHVHQARDVEYQGTRFLSTPSTCIQFAQHSADFLVSSEAPGLRWLELHPDGRIDTGIHRVADVRFNVDLAAKGY</sequence>
<evidence type="ECO:0000313" key="7">
    <source>
        <dbReference type="Proteomes" id="UP000537130"/>
    </source>
</evidence>
<dbReference type="Gene3D" id="3.60.21.10">
    <property type="match status" value="1"/>
</dbReference>
<comment type="caution">
    <text evidence="6">The sequence shown here is derived from an EMBL/GenBank/DDBJ whole genome shotgun (WGS) entry which is preliminary data.</text>
</comment>
<name>A0A7W4W7N0_9GAMM</name>
<evidence type="ECO:0000313" key="6">
    <source>
        <dbReference type="EMBL" id="MBB3048357.1"/>
    </source>
</evidence>
<dbReference type="InterPro" id="IPR029052">
    <property type="entry name" value="Metallo-depent_PP-like"/>
</dbReference>
<reference evidence="6 7" key="1">
    <citation type="submission" date="2020-08" db="EMBL/GenBank/DDBJ databases">
        <title>Genomic Encyclopedia of Type Strains, Phase III (KMG-III): the genomes of soil and plant-associated and newly described type strains.</title>
        <authorList>
            <person name="Whitman W."/>
        </authorList>
    </citation>
    <scope>NUCLEOTIDE SEQUENCE [LARGE SCALE GENOMIC DNA]</scope>
    <source>
        <strain evidence="6 7">CECT 8654</strain>
    </source>
</reference>
<dbReference type="PANTHER" id="PTHR42988">
    <property type="entry name" value="PHOSPHOHYDROLASE"/>
    <property type="match status" value="1"/>
</dbReference>
<evidence type="ECO:0000256" key="1">
    <source>
        <dbReference type="ARBA" id="ARBA00022723"/>
    </source>
</evidence>
<dbReference type="GO" id="GO:0016787">
    <property type="term" value="F:hydrolase activity"/>
    <property type="evidence" value="ECO:0007669"/>
    <property type="project" value="UniProtKB-KW"/>
</dbReference>
<keyword evidence="7" id="KW-1185">Reference proteome</keyword>
<evidence type="ECO:0000256" key="3">
    <source>
        <dbReference type="ARBA" id="ARBA00023004"/>
    </source>
</evidence>
<proteinExistence type="inferred from homology"/>
<keyword evidence="1" id="KW-0479">Metal-binding</keyword>
<dbReference type="Pfam" id="PF00149">
    <property type="entry name" value="Metallophos"/>
    <property type="match status" value="1"/>
</dbReference>
<evidence type="ECO:0000256" key="4">
    <source>
        <dbReference type="ARBA" id="ARBA00025742"/>
    </source>
</evidence>
<evidence type="ECO:0000256" key="2">
    <source>
        <dbReference type="ARBA" id="ARBA00022801"/>
    </source>
</evidence>
<dbReference type="InterPro" id="IPR050884">
    <property type="entry name" value="CNP_phosphodiesterase-III"/>
</dbReference>
<accession>A0A7W4W7N0</accession>
<keyword evidence="2" id="KW-0378">Hydrolase</keyword>
<dbReference type="EMBL" id="JACHWY010000003">
    <property type="protein sequence ID" value="MBB3048357.1"/>
    <property type="molecule type" value="Genomic_DNA"/>
</dbReference>
<comment type="similarity">
    <text evidence="4">Belongs to the cyclic nucleotide phosphodiesterase class-III family.</text>
</comment>
<feature type="domain" description="Calcineurin-like phosphoesterase" evidence="5">
    <location>
        <begin position="7"/>
        <end position="166"/>
    </location>
</feature>
<keyword evidence="3" id="KW-0408">Iron</keyword>
<dbReference type="Proteomes" id="UP000537130">
    <property type="component" value="Unassembled WGS sequence"/>
</dbReference>
<dbReference type="SUPFAM" id="SSF56300">
    <property type="entry name" value="Metallo-dependent phosphatases"/>
    <property type="match status" value="1"/>
</dbReference>
<organism evidence="6 7">
    <name type="scientific">Litorivivens lipolytica</name>
    <dbReference type="NCBI Taxonomy" id="1524264"/>
    <lineage>
        <taxon>Bacteria</taxon>
        <taxon>Pseudomonadati</taxon>
        <taxon>Pseudomonadota</taxon>
        <taxon>Gammaproteobacteria</taxon>
        <taxon>Litorivivens</taxon>
    </lineage>
</organism>
<dbReference type="AlphaFoldDB" id="A0A7W4W7N0"/>
<dbReference type="InterPro" id="IPR004843">
    <property type="entry name" value="Calcineurin-like_PHP"/>
</dbReference>
<dbReference type="GO" id="GO:0046872">
    <property type="term" value="F:metal ion binding"/>
    <property type="evidence" value="ECO:0007669"/>
    <property type="project" value="UniProtKB-KW"/>
</dbReference>
<dbReference type="PANTHER" id="PTHR42988:SF2">
    <property type="entry name" value="CYCLIC NUCLEOTIDE PHOSPHODIESTERASE CBUA0032-RELATED"/>
    <property type="match status" value="1"/>
</dbReference>
<protein>
    <submittedName>
        <fullName evidence="6">Icc protein</fullName>
    </submittedName>
</protein>
<gene>
    <name evidence="6" type="ORF">FHR99_002631</name>
</gene>
<evidence type="ECO:0000259" key="5">
    <source>
        <dbReference type="Pfam" id="PF00149"/>
    </source>
</evidence>